<name>A0A7V2T209_LEUMU</name>
<comment type="caution">
    <text evidence="2">The sequence shown here is derived from an EMBL/GenBank/DDBJ whole genome shotgun (WGS) entry which is preliminary data.</text>
</comment>
<protein>
    <submittedName>
        <fullName evidence="2">DUF262 domain-containing protein</fullName>
    </submittedName>
</protein>
<dbReference type="PANTHER" id="PTHR39639:SF1">
    <property type="entry name" value="DUF262 DOMAIN-CONTAINING PROTEIN"/>
    <property type="match status" value="1"/>
</dbReference>
<feature type="domain" description="GmrSD restriction endonucleases N-terminal" evidence="1">
    <location>
        <begin position="41"/>
        <end position="225"/>
    </location>
</feature>
<evidence type="ECO:0000259" key="1">
    <source>
        <dbReference type="Pfam" id="PF03235"/>
    </source>
</evidence>
<accession>A0A7V2T209</accession>
<proteinExistence type="predicted"/>
<evidence type="ECO:0000313" key="2">
    <source>
        <dbReference type="EMBL" id="HFC93182.1"/>
    </source>
</evidence>
<gene>
    <name evidence="2" type="ORF">ENJ51_10260</name>
</gene>
<dbReference type="InterPro" id="IPR004919">
    <property type="entry name" value="GmrSD_N"/>
</dbReference>
<dbReference type="AlphaFoldDB" id="A0A7V2T209"/>
<sequence>MNDLNDENETTWIDIEDEVNSEEDVSFTEYEISASPNDFNIKTLFDFIDSGIVKIPGFQRNYVWDIKRASKLIESIIIGIPIPQIFLFEEEKNKFIVIDGQQRYMTIYFFTLKRFPRKEKRLELRKIFDEHKGIPDEILNNNEYFTDFNLKLPTSQPNQTNKFHGLNYYTLDEEDKVSFDLRTIRNIIIKQNSPDDGHSVVFEIFNRLNSGGVNLKPQEIRTSLFHSDFYDMLYRINLYDKWRAFTPTSTPNLHMKDIEILLRGFAMLIRGAEYKPSMTRFLNKFSFEAKSFPKKNIDFLQNLFYAFVDNLPENIDKLFYSKTGRFNISVYESIFVASCLQAFQDKNLNISVIDAAHAEELKGNQEFINATLSGTASEKNVKLRIETAKEILL</sequence>
<reference evidence="2" key="1">
    <citation type="journal article" date="2020" name="mSystems">
        <title>Genome- and Community-Level Interaction Insights into Carbon Utilization and Element Cycling Functions of Hydrothermarchaeota in Hydrothermal Sediment.</title>
        <authorList>
            <person name="Zhou Z."/>
            <person name="Liu Y."/>
            <person name="Xu W."/>
            <person name="Pan J."/>
            <person name="Luo Z.H."/>
            <person name="Li M."/>
        </authorList>
    </citation>
    <scope>NUCLEOTIDE SEQUENCE [LARGE SCALE GENOMIC DNA]</scope>
    <source>
        <strain evidence="2">HyVt-493</strain>
    </source>
</reference>
<dbReference type="EMBL" id="DRMS01000386">
    <property type="protein sequence ID" value="HFC93182.1"/>
    <property type="molecule type" value="Genomic_DNA"/>
</dbReference>
<dbReference type="PANTHER" id="PTHR39639">
    <property type="entry name" value="CHROMOSOME 16, WHOLE GENOME SHOTGUN SEQUENCE"/>
    <property type="match status" value="1"/>
</dbReference>
<organism evidence="2">
    <name type="scientific">Leucothrix mucor</name>
    <dbReference type="NCBI Taxonomy" id="45248"/>
    <lineage>
        <taxon>Bacteria</taxon>
        <taxon>Pseudomonadati</taxon>
        <taxon>Pseudomonadota</taxon>
        <taxon>Gammaproteobacteria</taxon>
        <taxon>Thiotrichales</taxon>
        <taxon>Thiotrichaceae</taxon>
        <taxon>Leucothrix</taxon>
    </lineage>
</organism>
<dbReference type="Proteomes" id="UP000885750">
    <property type="component" value="Unassembled WGS sequence"/>
</dbReference>
<dbReference type="Pfam" id="PF03235">
    <property type="entry name" value="GmrSD_N"/>
    <property type="match status" value="1"/>
</dbReference>